<protein>
    <submittedName>
        <fullName evidence="4">Tautomerase family protein</fullName>
    </submittedName>
</protein>
<keyword evidence="2" id="KW-0413">Isomerase</keyword>
<feature type="domain" description="4-oxalocrotonate tautomerase-like" evidence="3">
    <location>
        <begin position="72"/>
        <end position="120"/>
    </location>
</feature>
<evidence type="ECO:0000259" key="3">
    <source>
        <dbReference type="Pfam" id="PF01361"/>
    </source>
</evidence>
<proteinExistence type="inferred from homology"/>
<dbReference type="RefSeq" id="WP_425307550.1">
    <property type="nucleotide sequence ID" value="NZ_CP154795.1"/>
</dbReference>
<dbReference type="EMBL" id="CP154795">
    <property type="protein sequence ID" value="XAN06112.1"/>
    <property type="molecule type" value="Genomic_DNA"/>
</dbReference>
<dbReference type="Gene3D" id="3.30.429.10">
    <property type="entry name" value="Macrophage Migration Inhibitory Factor"/>
    <property type="match status" value="2"/>
</dbReference>
<dbReference type="Pfam" id="PF01361">
    <property type="entry name" value="Tautomerase"/>
    <property type="match status" value="2"/>
</dbReference>
<dbReference type="InterPro" id="IPR004370">
    <property type="entry name" value="4-OT-like_dom"/>
</dbReference>
<accession>A0ABZ3FJC6</accession>
<evidence type="ECO:0000313" key="5">
    <source>
        <dbReference type="Proteomes" id="UP001442841"/>
    </source>
</evidence>
<name>A0ABZ3FJC6_9ACTN</name>
<evidence type="ECO:0000256" key="2">
    <source>
        <dbReference type="ARBA" id="ARBA00023235"/>
    </source>
</evidence>
<dbReference type="InterPro" id="IPR014347">
    <property type="entry name" value="Tautomerase/MIF_sf"/>
</dbReference>
<dbReference type="PANTHER" id="PTHR35530:SF1">
    <property type="entry name" value="2-HYDROXYMUCONATE TAUTOMERASE"/>
    <property type="match status" value="1"/>
</dbReference>
<dbReference type="SUPFAM" id="SSF55331">
    <property type="entry name" value="Tautomerase/MIF"/>
    <property type="match status" value="1"/>
</dbReference>
<reference evidence="4 5" key="1">
    <citation type="submission" date="2024-04" db="EMBL/GenBank/DDBJ databases">
        <title>Isolation of an actinomycete strain from pig manure.</title>
        <authorList>
            <person name="Gong T."/>
            <person name="Yu Z."/>
            <person name="An M."/>
            <person name="Wei C."/>
            <person name="Yang W."/>
            <person name="Liu L."/>
        </authorList>
    </citation>
    <scope>NUCLEOTIDE SEQUENCE [LARGE SCALE GENOMIC DNA]</scope>
    <source>
        <strain evidence="4 5">ZF39</strain>
    </source>
</reference>
<dbReference type="Proteomes" id="UP001442841">
    <property type="component" value="Chromosome"/>
</dbReference>
<comment type="similarity">
    <text evidence="1">Belongs to the 4-oxalocrotonate tautomerase family.</text>
</comment>
<evidence type="ECO:0000256" key="1">
    <source>
        <dbReference type="ARBA" id="ARBA00006723"/>
    </source>
</evidence>
<keyword evidence="5" id="KW-1185">Reference proteome</keyword>
<evidence type="ECO:0000313" key="4">
    <source>
        <dbReference type="EMBL" id="XAN06112.1"/>
    </source>
</evidence>
<gene>
    <name evidence="4" type="ORF">AADG42_01900</name>
</gene>
<organism evidence="4 5">
    <name type="scientific">Ammonicoccus fulvus</name>
    <dbReference type="NCBI Taxonomy" id="3138240"/>
    <lineage>
        <taxon>Bacteria</taxon>
        <taxon>Bacillati</taxon>
        <taxon>Actinomycetota</taxon>
        <taxon>Actinomycetes</taxon>
        <taxon>Propionibacteriales</taxon>
        <taxon>Propionibacteriaceae</taxon>
        <taxon>Ammonicoccus</taxon>
    </lineage>
</organism>
<sequence length="135" mass="14502">MPIAHLHIVDPTPEQRVELLKRASHAYAEVFESPVDRVRVFLHAYPADCAAVGGVPVSEGGTASPFFSLLAMEGRPIDQQQRAVVAFTDLIEEVLGVDRSVIRGMVTEVNPDTWGIAGEPASKVRAAEIAARAEG</sequence>
<feature type="domain" description="4-oxalocrotonate tautomerase-like" evidence="3">
    <location>
        <begin position="11"/>
        <end position="58"/>
    </location>
</feature>
<dbReference type="PANTHER" id="PTHR35530">
    <property type="entry name" value="TAUTOMERASE-RELATED"/>
    <property type="match status" value="1"/>
</dbReference>